<dbReference type="EMBL" id="LR798381">
    <property type="protein sequence ID" value="CAB5227916.1"/>
    <property type="molecule type" value="Genomic_DNA"/>
</dbReference>
<evidence type="ECO:0000313" key="6">
    <source>
        <dbReference type="EMBL" id="CAB5227916.1"/>
    </source>
</evidence>
<proteinExistence type="predicted"/>
<protein>
    <submittedName>
        <fullName evidence="1">Uncharacterized protein</fullName>
    </submittedName>
</protein>
<evidence type="ECO:0000313" key="4">
    <source>
        <dbReference type="EMBL" id="CAB4200151.1"/>
    </source>
</evidence>
<evidence type="ECO:0000313" key="3">
    <source>
        <dbReference type="EMBL" id="CAB4182768.1"/>
    </source>
</evidence>
<dbReference type="EMBL" id="LR797297">
    <property type="protein sequence ID" value="CAB4200151.1"/>
    <property type="molecule type" value="Genomic_DNA"/>
</dbReference>
<dbReference type="EMBL" id="LR796310">
    <property type="protein sequence ID" value="CAB4136335.1"/>
    <property type="molecule type" value="Genomic_DNA"/>
</dbReference>
<sequence>MQPKKPRKKKVYRSPESRARQLAGLNGVRIEDFVMGTDVQKVNGQGAFSSVPDEKKKEIIDMYCKGMSCRAIEEATGIGRQTIDDIKRYALDHDSQFRNAMFKVNMRQKLQTVVEDSTDRLAELMPEMGAKDAALTLGITFDKLMALDRNAGPETLHQHIHMHAPAELNNAFLSAMQPKEVSE</sequence>
<dbReference type="EMBL" id="LR797400">
    <property type="protein sequence ID" value="CAB4213510.1"/>
    <property type="molecule type" value="Genomic_DNA"/>
</dbReference>
<reference evidence="1" key="1">
    <citation type="submission" date="2020-04" db="EMBL/GenBank/DDBJ databases">
        <authorList>
            <person name="Chiriac C."/>
            <person name="Salcher M."/>
            <person name="Ghai R."/>
            <person name="Kavagutti S V."/>
        </authorList>
    </citation>
    <scope>NUCLEOTIDE SEQUENCE</scope>
</reference>
<name>A0A6J5LPG9_9CAUD</name>
<dbReference type="EMBL" id="LR796863">
    <property type="protein sequence ID" value="CAB4171237.1"/>
    <property type="molecule type" value="Genomic_DNA"/>
</dbReference>
<gene>
    <name evidence="3" type="ORF">UFOVP1094_23</name>
    <name evidence="4" type="ORF">UFOVP1342_23</name>
    <name evidence="5" type="ORF">UFOVP1450_35</name>
    <name evidence="6" type="ORF">UFOVP1539_11</name>
    <name evidence="1" type="ORF">UFOVP297_54</name>
    <name evidence="2" type="ORF">UFOVP917_21</name>
</gene>
<evidence type="ECO:0000313" key="2">
    <source>
        <dbReference type="EMBL" id="CAB4171237.1"/>
    </source>
</evidence>
<organism evidence="1">
    <name type="scientific">uncultured Caudovirales phage</name>
    <dbReference type="NCBI Taxonomy" id="2100421"/>
    <lineage>
        <taxon>Viruses</taxon>
        <taxon>Duplodnaviria</taxon>
        <taxon>Heunggongvirae</taxon>
        <taxon>Uroviricota</taxon>
        <taxon>Caudoviricetes</taxon>
        <taxon>Peduoviridae</taxon>
        <taxon>Maltschvirus</taxon>
        <taxon>Maltschvirus maltsch</taxon>
    </lineage>
</organism>
<dbReference type="EMBL" id="LR797034">
    <property type="protein sequence ID" value="CAB4182768.1"/>
    <property type="molecule type" value="Genomic_DNA"/>
</dbReference>
<evidence type="ECO:0000313" key="5">
    <source>
        <dbReference type="EMBL" id="CAB4213510.1"/>
    </source>
</evidence>
<accession>A0A6J5LPG9</accession>
<evidence type="ECO:0000313" key="1">
    <source>
        <dbReference type="EMBL" id="CAB4136335.1"/>
    </source>
</evidence>